<dbReference type="Gene3D" id="2.60.40.200">
    <property type="entry name" value="Superoxide dismutase, copper/zinc binding domain"/>
    <property type="match status" value="1"/>
</dbReference>
<evidence type="ECO:0000256" key="6">
    <source>
        <dbReference type="ARBA" id="ARBA00022862"/>
    </source>
</evidence>
<keyword evidence="8" id="KW-0732">Signal</keyword>
<feature type="non-terminal residue" evidence="10">
    <location>
        <position position="176"/>
    </location>
</feature>
<sequence>MRTSTVLSVLSAAALSLAIDAPETTNNLSASYFAVLPNRIDTDVRGTMTIASAPNGKGANIAFTLSGLPTEGGPFLYHIHDKAVPADGNCTGTGAHLDPYGRGETPPCDSTEKQTCQVGDLSGKYGTVNATGYSAAYTDKYLSLVPGTPAYFGNRSIVVHFANKTRITCANFTTIS</sequence>
<evidence type="ECO:0000313" key="12">
    <source>
        <dbReference type="RefSeq" id="XP_033571929.1"/>
    </source>
</evidence>
<dbReference type="GO" id="GO:0005507">
    <property type="term" value="F:copper ion binding"/>
    <property type="evidence" value="ECO:0007669"/>
    <property type="project" value="InterPro"/>
</dbReference>
<dbReference type="SUPFAM" id="SSF49329">
    <property type="entry name" value="Cu,Zn superoxide dismutase-like"/>
    <property type="match status" value="1"/>
</dbReference>
<comment type="subcellular location">
    <subcellularLocation>
        <location evidence="1">Cell envelope</location>
    </subcellularLocation>
    <subcellularLocation>
        <location evidence="2">Secreted</location>
    </subcellularLocation>
</comment>
<dbReference type="Proteomes" id="UP000504636">
    <property type="component" value="Unplaced"/>
</dbReference>
<evidence type="ECO:0000256" key="7">
    <source>
        <dbReference type="ARBA" id="ARBA00049204"/>
    </source>
</evidence>
<proteinExistence type="inferred from homology"/>
<dbReference type="InterPro" id="IPR001424">
    <property type="entry name" value="SOD_Cu_Zn_dom"/>
</dbReference>
<evidence type="ECO:0000256" key="2">
    <source>
        <dbReference type="ARBA" id="ARBA00004613"/>
    </source>
</evidence>
<reference evidence="12" key="3">
    <citation type="submission" date="2025-04" db="UniProtKB">
        <authorList>
            <consortium name="RefSeq"/>
        </authorList>
    </citation>
    <scope>IDENTIFICATION</scope>
    <source>
        <strain evidence="12">CBS 304.34</strain>
    </source>
</reference>
<organism evidence="10">
    <name type="scientific">Mytilinidion resinicola</name>
    <dbReference type="NCBI Taxonomy" id="574789"/>
    <lineage>
        <taxon>Eukaryota</taxon>
        <taxon>Fungi</taxon>
        <taxon>Dikarya</taxon>
        <taxon>Ascomycota</taxon>
        <taxon>Pezizomycotina</taxon>
        <taxon>Dothideomycetes</taxon>
        <taxon>Pleosporomycetidae</taxon>
        <taxon>Mytilinidiales</taxon>
        <taxon>Mytilinidiaceae</taxon>
        <taxon>Mytilinidion</taxon>
    </lineage>
</organism>
<evidence type="ECO:0000256" key="8">
    <source>
        <dbReference type="SAM" id="SignalP"/>
    </source>
</evidence>
<dbReference type="GeneID" id="54455479"/>
<reference evidence="10 12" key="1">
    <citation type="journal article" date="2020" name="Stud. Mycol.">
        <title>101 Dothideomycetes genomes: a test case for predicting lifestyles and emergence of pathogens.</title>
        <authorList>
            <person name="Haridas S."/>
            <person name="Albert R."/>
            <person name="Binder M."/>
            <person name="Bloem J."/>
            <person name="Labutti K."/>
            <person name="Salamov A."/>
            <person name="Andreopoulos B."/>
            <person name="Baker S."/>
            <person name="Barry K."/>
            <person name="Bills G."/>
            <person name="Bluhm B."/>
            <person name="Cannon C."/>
            <person name="Castanera R."/>
            <person name="Culley D."/>
            <person name="Daum C."/>
            <person name="Ezra D."/>
            <person name="Gonzalez J."/>
            <person name="Henrissat B."/>
            <person name="Kuo A."/>
            <person name="Liang C."/>
            <person name="Lipzen A."/>
            <person name="Lutzoni F."/>
            <person name="Magnuson J."/>
            <person name="Mondo S."/>
            <person name="Nolan M."/>
            <person name="Ohm R."/>
            <person name="Pangilinan J."/>
            <person name="Park H.-J."/>
            <person name="Ramirez L."/>
            <person name="Alfaro M."/>
            <person name="Sun H."/>
            <person name="Tritt A."/>
            <person name="Yoshinaga Y."/>
            <person name="Zwiers L.-H."/>
            <person name="Turgeon B."/>
            <person name="Goodwin S."/>
            <person name="Spatafora J."/>
            <person name="Crous P."/>
            <person name="Grigoriev I."/>
        </authorList>
    </citation>
    <scope>NUCLEOTIDE SEQUENCE</scope>
    <source>
        <strain evidence="10 12">CBS 304.34</strain>
    </source>
</reference>
<comment type="catalytic activity">
    <reaction evidence="7">
        <text>2 superoxide + 2 H(+) = H2O2 + O2</text>
        <dbReference type="Rhea" id="RHEA:20696"/>
        <dbReference type="ChEBI" id="CHEBI:15378"/>
        <dbReference type="ChEBI" id="CHEBI:15379"/>
        <dbReference type="ChEBI" id="CHEBI:16240"/>
        <dbReference type="ChEBI" id="CHEBI:18421"/>
        <dbReference type="EC" id="1.15.1.1"/>
    </reaction>
</comment>
<evidence type="ECO:0000256" key="4">
    <source>
        <dbReference type="ARBA" id="ARBA00012682"/>
    </source>
</evidence>
<protein>
    <recommendedName>
        <fullName evidence="4">superoxide dismutase</fullName>
        <ecNumber evidence="4">1.15.1.1</ecNumber>
    </recommendedName>
</protein>
<comment type="similarity">
    <text evidence="3">Belongs to the Cu-Zn superoxide dismutase family.</text>
</comment>
<dbReference type="GO" id="GO:0004784">
    <property type="term" value="F:superoxide dismutase activity"/>
    <property type="evidence" value="ECO:0007669"/>
    <property type="project" value="UniProtKB-EC"/>
</dbReference>
<keyword evidence="5" id="KW-0964">Secreted</keyword>
<feature type="domain" description="Superoxide dismutase copper/zinc binding" evidence="9">
    <location>
        <begin position="44"/>
        <end position="161"/>
    </location>
</feature>
<evidence type="ECO:0000313" key="10">
    <source>
        <dbReference type="EMBL" id="KAF2804965.1"/>
    </source>
</evidence>
<keyword evidence="11" id="KW-1185">Reference proteome</keyword>
<dbReference type="Pfam" id="PF00080">
    <property type="entry name" value="Sod_Cu"/>
    <property type="match status" value="1"/>
</dbReference>
<evidence type="ECO:0000256" key="3">
    <source>
        <dbReference type="ARBA" id="ARBA00010457"/>
    </source>
</evidence>
<feature type="chain" id="PRO_5044628933" description="superoxide dismutase" evidence="8">
    <location>
        <begin position="19"/>
        <end position="176"/>
    </location>
</feature>
<evidence type="ECO:0000259" key="9">
    <source>
        <dbReference type="Pfam" id="PF00080"/>
    </source>
</evidence>
<feature type="signal peptide" evidence="8">
    <location>
        <begin position="1"/>
        <end position="18"/>
    </location>
</feature>
<evidence type="ECO:0000313" key="11">
    <source>
        <dbReference type="Proteomes" id="UP000504636"/>
    </source>
</evidence>
<dbReference type="InterPro" id="IPR036423">
    <property type="entry name" value="SOD-like_Cu/Zn_dom_sf"/>
</dbReference>
<evidence type="ECO:0000256" key="1">
    <source>
        <dbReference type="ARBA" id="ARBA00004196"/>
    </source>
</evidence>
<dbReference type="AlphaFoldDB" id="A0A6A6YA19"/>
<gene>
    <name evidence="10 12" type="ORF">BDZ99DRAFT_354654</name>
</gene>
<accession>A0A6A6YA19</accession>
<dbReference type="EMBL" id="MU003711">
    <property type="protein sequence ID" value="KAF2804965.1"/>
    <property type="molecule type" value="Genomic_DNA"/>
</dbReference>
<keyword evidence="6" id="KW-0049">Antioxidant</keyword>
<reference evidence="12" key="2">
    <citation type="submission" date="2020-04" db="EMBL/GenBank/DDBJ databases">
        <authorList>
            <consortium name="NCBI Genome Project"/>
        </authorList>
    </citation>
    <scope>NUCLEOTIDE SEQUENCE</scope>
    <source>
        <strain evidence="12">CBS 304.34</strain>
    </source>
</reference>
<dbReference type="RefSeq" id="XP_033571929.1">
    <property type="nucleotide sequence ID" value="XM_033714586.1"/>
</dbReference>
<dbReference type="GO" id="GO:0005576">
    <property type="term" value="C:extracellular region"/>
    <property type="evidence" value="ECO:0007669"/>
    <property type="project" value="UniProtKB-SubCell"/>
</dbReference>
<dbReference type="PANTHER" id="PTHR10003">
    <property type="entry name" value="SUPEROXIDE DISMUTASE CU-ZN -RELATED"/>
    <property type="match status" value="1"/>
</dbReference>
<dbReference type="OrthoDB" id="159229at2759"/>
<dbReference type="EC" id="1.15.1.1" evidence="4"/>
<name>A0A6A6YA19_9PEZI</name>
<evidence type="ECO:0000256" key="5">
    <source>
        <dbReference type="ARBA" id="ARBA00022525"/>
    </source>
</evidence>
<dbReference type="InterPro" id="IPR024134">
    <property type="entry name" value="SOD_Cu/Zn_/chaperone"/>
</dbReference>
<dbReference type="FunFam" id="2.60.40.200:FF:000007">
    <property type="entry name" value="Cell surface Cu-only superoxide dismutase 5"/>
    <property type="match status" value="1"/>
</dbReference>